<keyword evidence="2" id="KW-0732">Signal</keyword>
<protein>
    <submittedName>
        <fullName evidence="4">Peptidylprolyl isomerase</fullName>
        <ecNumber evidence="4">5.2.1.8</ecNumber>
    </submittedName>
</protein>
<dbReference type="GO" id="GO:0003755">
    <property type="term" value="F:peptidyl-prolyl cis-trans isomerase activity"/>
    <property type="evidence" value="ECO:0007669"/>
    <property type="project" value="UniProtKB-EC"/>
</dbReference>
<dbReference type="Proteomes" id="UP001060012">
    <property type="component" value="Chromosome"/>
</dbReference>
<keyword evidence="5" id="KW-1185">Reference proteome</keyword>
<accession>A0ABY5E7F2</accession>
<dbReference type="InterPro" id="IPR023058">
    <property type="entry name" value="PPIase_PpiC_CS"/>
</dbReference>
<dbReference type="RefSeq" id="WP_254577157.1">
    <property type="nucleotide sequence ID" value="NZ_CP100595.1"/>
</dbReference>
<dbReference type="InterPro" id="IPR000297">
    <property type="entry name" value="PPIase_PpiC"/>
</dbReference>
<dbReference type="EMBL" id="CP100595">
    <property type="protein sequence ID" value="UTJ06978.1"/>
    <property type="molecule type" value="Genomic_DNA"/>
</dbReference>
<dbReference type="SUPFAM" id="SSF54534">
    <property type="entry name" value="FKBP-like"/>
    <property type="match status" value="1"/>
</dbReference>
<dbReference type="InterPro" id="IPR027304">
    <property type="entry name" value="Trigger_fact/SurA_dom_sf"/>
</dbReference>
<organism evidence="4 5">
    <name type="scientific">Arcobacter roscoffensis</name>
    <dbReference type="NCBI Taxonomy" id="2961520"/>
    <lineage>
        <taxon>Bacteria</taxon>
        <taxon>Pseudomonadati</taxon>
        <taxon>Campylobacterota</taxon>
        <taxon>Epsilonproteobacteria</taxon>
        <taxon>Campylobacterales</taxon>
        <taxon>Arcobacteraceae</taxon>
        <taxon>Arcobacter</taxon>
    </lineage>
</organism>
<dbReference type="Gene3D" id="1.10.8.1040">
    <property type="match status" value="1"/>
</dbReference>
<keyword evidence="1 4" id="KW-0413">Isomerase</keyword>
<dbReference type="InterPro" id="IPR050245">
    <property type="entry name" value="PrsA_foldase"/>
</dbReference>
<keyword evidence="1" id="KW-0697">Rotamase</keyword>
<feature type="domain" description="PpiC" evidence="3">
    <location>
        <begin position="129"/>
        <end position="223"/>
    </location>
</feature>
<proteinExistence type="predicted"/>
<dbReference type="PANTHER" id="PTHR47245:SF2">
    <property type="entry name" value="PEPTIDYL-PROLYL CIS-TRANS ISOMERASE HP_0175-RELATED"/>
    <property type="match status" value="1"/>
</dbReference>
<reference evidence="4" key="1">
    <citation type="submission" date="2022-07" db="EMBL/GenBank/DDBJ databases">
        <title>Arcobacter roscoffensis sp. nov., a marine bacterium isolated from coastal seawater collected from Roscoff, France.</title>
        <authorList>
            <person name="Pascual J."/>
            <person name="Lepeaux C."/>
            <person name="Methner A."/>
            <person name="Overmann J."/>
        </authorList>
    </citation>
    <scope>NUCLEOTIDE SEQUENCE</scope>
    <source>
        <strain evidence="4">ARW1-2F2</strain>
    </source>
</reference>
<dbReference type="Pfam" id="PF00639">
    <property type="entry name" value="Rotamase"/>
    <property type="match status" value="1"/>
</dbReference>
<feature type="signal peptide" evidence="2">
    <location>
        <begin position="1"/>
        <end position="20"/>
    </location>
</feature>
<gene>
    <name evidence="4" type="ORF">NJU99_02480</name>
</gene>
<dbReference type="PANTHER" id="PTHR47245">
    <property type="entry name" value="PEPTIDYLPROLYL ISOMERASE"/>
    <property type="match status" value="1"/>
</dbReference>
<evidence type="ECO:0000256" key="1">
    <source>
        <dbReference type="PROSITE-ProRule" id="PRU00278"/>
    </source>
</evidence>
<dbReference type="PROSITE" id="PS50198">
    <property type="entry name" value="PPIC_PPIASE_2"/>
    <property type="match status" value="1"/>
</dbReference>
<evidence type="ECO:0000256" key="2">
    <source>
        <dbReference type="SAM" id="SignalP"/>
    </source>
</evidence>
<dbReference type="SUPFAM" id="SSF109998">
    <property type="entry name" value="Triger factor/SurA peptide-binding domain-like"/>
    <property type="match status" value="1"/>
</dbReference>
<evidence type="ECO:0000313" key="5">
    <source>
        <dbReference type="Proteomes" id="UP001060012"/>
    </source>
</evidence>
<sequence>MKKIISSVVATLVLSTALSAADHYATVDGEKITKTDVAMVLQDPRMKFEALPKKAQEQVLNQIINKKLLAKKAMNEGIEKDKQYKDALNRMKGDLAFQVWQQNELKNMKISESEQKKFYDENKDKFKTPATLKARHILVKTEKEAKDLINQLNKASKKEAKFIELAKTKSQGPSGKNGGDLGEFNAQQMVPEFANAAQALKKNSYSKTPVKTQFGYHIIYLNDKKASKSLSFNEVKGNISRMLLQNKYNKKVKDITDELRKKAKIVIK</sequence>
<dbReference type="EC" id="5.2.1.8" evidence="4"/>
<dbReference type="InterPro" id="IPR046357">
    <property type="entry name" value="PPIase_dom_sf"/>
</dbReference>
<evidence type="ECO:0000313" key="4">
    <source>
        <dbReference type="EMBL" id="UTJ06978.1"/>
    </source>
</evidence>
<name>A0ABY5E7F2_9BACT</name>
<dbReference type="PROSITE" id="PS01096">
    <property type="entry name" value="PPIC_PPIASE_1"/>
    <property type="match status" value="1"/>
</dbReference>
<dbReference type="Gene3D" id="3.10.50.40">
    <property type="match status" value="1"/>
</dbReference>
<evidence type="ECO:0000259" key="3">
    <source>
        <dbReference type="PROSITE" id="PS50198"/>
    </source>
</evidence>
<feature type="chain" id="PRO_5045110696" evidence="2">
    <location>
        <begin position="21"/>
        <end position="268"/>
    </location>
</feature>